<dbReference type="InterPro" id="IPR038430">
    <property type="entry name" value="NDAH_ubi_oxred_su3_sf"/>
</dbReference>
<evidence type="ECO:0000256" key="9">
    <source>
        <dbReference type="ARBA" id="ARBA00023027"/>
    </source>
</evidence>
<evidence type="ECO:0000256" key="4">
    <source>
        <dbReference type="ARBA" id="ARBA00022475"/>
    </source>
</evidence>
<dbReference type="HOGENOM" id="CLU_119549_0_0_11"/>
<comment type="function">
    <text evidence="11">NDH-1 shuttles electrons from NADH, via FMN and iron-sulfur (Fe-S) centers, to quinones in the respiratory chain. The immediate electron acceptor for the enzyme in this species is believed to be a menaquinone. Couples the redox reaction to proton translocation (for every two electrons transferred, four hydrogen ions are translocated across the cytoplasmic membrane), and thus conserves the redox energy in a proton gradient.</text>
</comment>
<evidence type="ECO:0000256" key="7">
    <source>
        <dbReference type="ARBA" id="ARBA00022967"/>
    </source>
</evidence>
<keyword evidence="14" id="KW-1185">Reference proteome</keyword>
<dbReference type="GO" id="GO:0005886">
    <property type="term" value="C:plasma membrane"/>
    <property type="evidence" value="ECO:0007669"/>
    <property type="project" value="UniProtKB-SubCell"/>
</dbReference>
<comment type="catalytic activity">
    <reaction evidence="11 12">
        <text>a quinone + NADH + 5 H(+)(in) = a quinol + NAD(+) + 4 H(+)(out)</text>
        <dbReference type="Rhea" id="RHEA:57888"/>
        <dbReference type="ChEBI" id="CHEBI:15378"/>
        <dbReference type="ChEBI" id="CHEBI:24646"/>
        <dbReference type="ChEBI" id="CHEBI:57540"/>
        <dbReference type="ChEBI" id="CHEBI:57945"/>
        <dbReference type="ChEBI" id="CHEBI:132124"/>
    </reaction>
</comment>
<comment type="subcellular location">
    <subcellularLocation>
        <location evidence="11 12">Cell membrane</location>
        <topology evidence="11 12">Multi-pass membrane protein</topology>
    </subcellularLocation>
    <subcellularLocation>
        <location evidence="1">Membrane</location>
        <topology evidence="1">Multi-pass membrane protein</topology>
    </subcellularLocation>
</comment>
<dbReference type="Gene3D" id="1.20.58.1610">
    <property type="entry name" value="NADH:ubiquinone/plastoquinone oxidoreductase, chain 3"/>
    <property type="match status" value="1"/>
</dbReference>
<keyword evidence="6 11" id="KW-0874">Quinone</keyword>
<dbReference type="InterPro" id="IPR023043">
    <property type="entry name" value="NAD(P)H_OxRDtase_bac/plastid"/>
</dbReference>
<evidence type="ECO:0000256" key="6">
    <source>
        <dbReference type="ARBA" id="ARBA00022719"/>
    </source>
</evidence>
<evidence type="ECO:0000256" key="12">
    <source>
        <dbReference type="RuleBase" id="RU003639"/>
    </source>
</evidence>
<organism evidence="13 14">
    <name type="scientific">Saccharomonospora marina XMU15</name>
    <dbReference type="NCBI Taxonomy" id="882083"/>
    <lineage>
        <taxon>Bacteria</taxon>
        <taxon>Bacillati</taxon>
        <taxon>Actinomycetota</taxon>
        <taxon>Actinomycetes</taxon>
        <taxon>Pseudonocardiales</taxon>
        <taxon>Pseudonocardiaceae</taxon>
        <taxon>Saccharomonospora</taxon>
    </lineage>
</organism>
<keyword evidence="3 11" id="KW-0813">Transport</keyword>
<dbReference type="InterPro" id="IPR000440">
    <property type="entry name" value="NADH_UbQ/plastoQ_OxRdtase_su3"/>
</dbReference>
<dbReference type="PANTHER" id="PTHR11058">
    <property type="entry name" value="NADH-UBIQUINONE OXIDOREDUCTASE CHAIN 3"/>
    <property type="match status" value="1"/>
</dbReference>
<dbReference type="STRING" id="882083.SacmaDRAFT_1966"/>
<feature type="transmembrane region" description="Helical" evidence="11">
    <location>
        <begin position="6"/>
        <end position="26"/>
    </location>
</feature>
<keyword evidence="9 11" id="KW-0520">NAD</keyword>
<reference evidence="13 14" key="1">
    <citation type="journal article" date="2012" name="Stand. Genomic Sci.">
        <title>Genome sequence of the ocean sediment bacterium Saccharomonospora marina type strain (XMU15(T)).</title>
        <authorList>
            <person name="Klenk H.P."/>
            <person name="Lu M."/>
            <person name="Lucas S."/>
            <person name="Lapidus A."/>
            <person name="Copeland A."/>
            <person name="Pitluck S."/>
            <person name="Goodwin L.A."/>
            <person name="Han C."/>
            <person name="Tapia R."/>
            <person name="Brambilla E.M."/>
            <person name="Potter G."/>
            <person name="Land M."/>
            <person name="Ivanova N."/>
            <person name="Rohde M."/>
            <person name="Goker M."/>
            <person name="Detter J.C."/>
            <person name="Li W.J."/>
            <person name="Kyrpides N.C."/>
            <person name="Woyke T."/>
        </authorList>
    </citation>
    <scope>NUCLEOTIDE SEQUENCE [LARGE SCALE GENOMIC DNA]</scope>
    <source>
        <strain evidence="13 14">XMU15</strain>
    </source>
</reference>
<accession>H5X7K5</accession>
<comment type="similarity">
    <text evidence="2 11 12">Belongs to the complex I subunit 3 family.</text>
</comment>
<keyword evidence="4 11" id="KW-1003">Cell membrane</keyword>
<dbReference type="EMBL" id="CM001439">
    <property type="protein sequence ID" value="EHR50224.1"/>
    <property type="molecule type" value="Genomic_DNA"/>
</dbReference>
<evidence type="ECO:0000256" key="2">
    <source>
        <dbReference type="ARBA" id="ARBA00008472"/>
    </source>
</evidence>
<dbReference type="eggNOG" id="COG0838">
    <property type="taxonomic scope" value="Bacteria"/>
</dbReference>
<keyword evidence="5 11" id="KW-0812">Transmembrane</keyword>
<dbReference type="FunFam" id="1.20.58.1610:FF:000002">
    <property type="entry name" value="NADH-quinone oxidoreductase subunit A"/>
    <property type="match status" value="1"/>
</dbReference>
<evidence type="ECO:0000313" key="14">
    <source>
        <dbReference type="Proteomes" id="UP000004926"/>
    </source>
</evidence>
<evidence type="ECO:0000313" key="13">
    <source>
        <dbReference type="EMBL" id="EHR50224.1"/>
    </source>
</evidence>
<dbReference type="GO" id="GO:0008137">
    <property type="term" value="F:NADH dehydrogenase (ubiquinone) activity"/>
    <property type="evidence" value="ECO:0007669"/>
    <property type="project" value="InterPro"/>
</dbReference>
<protein>
    <recommendedName>
        <fullName evidence="11">NADH-quinone oxidoreductase subunit A</fullName>
        <ecNumber evidence="11">7.1.1.-</ecNumber>
    </recommendedName>
    <alternativeName>
        <fullName evidence="11">NADH dehydrogenase I subunit A</fullName>
    </alternativeName>
    <alternativeName>
        <fullName evidence="11">NDH-1 subunit A</fullName>
    </alternativeName>
    <alternativeName>
        <fullName evidence="11">NUO1</fullName>
    </alternativeName>
</protein>
<evidence type="ECO:0000256" key="11">
    <source>
        <dbReference type="HAMAP-Rule" id="MF_01394"/>
    </source>
</evidence>
<keyword evidence="13" id="KW-0830">Ubiquinone</keyword>
<dbReference type="HAMAP" id="MF_01394">
    <property type="entry name" value="NDH1_NuoA"/>
    <property type="match status" value="1"/>
</dbReference>
<evidence type="ECO:0000256" key="5">
    <source>
        <dbReference type="ARBA" id="ARBA00022692"/>
    </source>
</evidence>
<dbReference type="GO" id="GO:0048038">
    <property type="term" value="F:quinone binding"/>
    <property type="evidence" value="ECO:0007669"/>
    <property type="project" value="UniProtKB-KW"/>
</dbReference>
<proteinExistence type="inferred from homology"/>
<dbReference type="PANTHER" id="PTHR11058:SF22">
    <property type="entry name" value="NADH-QUINONE OXIDOREDUCTASE SUBUNIT A"/>
    <property type="match status" value="1"/>
</dbReference>
<gene>
    <name evidence="11" type="primary">nuoA</name>
    <name evidence="13" type="ORF">SacmaDRAFT_1966</name>
</gene>
<keyword evidence="8 11" id="KW-1133">Transmembrane helix</keyword>
<dbReference type="GO" id="GO:0030964">
    <property type="term" value="C:NADH dehydrogenase complex"/>
    <property type="evidence" value="ECO:0007669"/>
    <property type="project" value="TreeGrafter"/>
</dbReference>
<dbReference type="AlphaFoldDB" id="H5X7K5"/>
<keyword evidence="10 11" id="KW-0472">Membrane</keyword>
<evidence type="ECO:0000256" key="10">
    <source>
        <dbReference type="ARBA" id="ARBA00023136"/>
    </source>
</evidence>
<feature type="transmembrane region" description="Helical" evidence="11">
    <location>
        <begin position="89"/>
        <end position="111"/>
    </location>
</feature>
<evidence type="ECO:0000256" key="8">
    <source>
        <dbReference type="ARBA" id="ARBA00022989"/>
    </source>
</evidence>
<keyword evidence="7 11" id="KW-1278">Translocase</keyword>
<dbReference type="Pfam" id="PF00507">
    <property type="entry name" value="Oxidored_q4"/>
    <property type="match status" value="1"/>
</dbReference>
<dbReference type="NCBIfam" id="NF005922">
    <property type="entry name" value="PRK07928.1"/>
    <property type="match status" value="1"/>
</dbReference>
<dbReference type="GO" id="GO:0050136">
    <property type="term" value="F:NADH dehydrogenase (quinone) (non-electrogenic) activity"/>
    <property type="evidence" value="ECO:0007669"/>
    <property type="project" value="UniProtKB-UniRule"/>
</dbReference>
<sequence length="120" mass="13055">MSVNPWLPIVVLGALGAGFAIVSVVASRALGPRRTSGPGLDPYECGVQPVASRPGQRIPIRFYVTAMLFILLDVDIVFLYPWAVNSAAFGVFGLVEMGLFLVPVLVAYTYVWRRGGLEWD</sequence>
<comment type="subunit">
    <text evidence="11">NDH-1 is composed of 14 different subunits. Subunits NuoA, H, J, K, L, M, N constitute the membrane sector of the complex.</text>
</comment>
<dbReference type="EC" id="7.1.1.-" evidence="11"/>
<evidence type="ECO:0000256" key="3">
    <source>
        <dbReference type="ARBA" id="ARBA00022448"/>
    </source>
</evidence>
<evidence type="ECO:0000256" key="1">
    <source>
        <dbReference type="ARBA" id="ARBA00004141"/>
    </source>
</evidence>
<dbReference type="Proteomes" id="UP000004926">
    <property type="component" value="Chromosome"/>
</dbReference>
<name>H5X7K5_9PSEU</name>
<feature type="transmembrane region" description="Helical" evidence="11">
    <location>
        <begin position="62"/>
        <end position="83"/>
    </location>
</feature>